<gene>
    <name evidence="3" type="ORF">EHF_0041</name>
    <name evidence="2" type="ORF">EHF_0043</name>
    <name evidence="5" type="ORF">EHF_0046</name>
    <name evidence="4" type="ORF">EHF_0049</name>
</gene>
<dbReference type="EMBL" id="CP007474">
    <property type="protein sequence ID" value="AHX04460.1"/>
    <property type="molecule type" value="Genomic_DNA"/>
</dbReference>
<accession>X5H305</accession>
<proteinExistence type="predicted"/>
<organism evidence="2 6">
    <name type="scientific">Ehrlichia japonica</name>
    <dbReference type="NCBI Taxonomy" id="391036"/>
    <lineage>
        <taxon>Bacteria</taxon>
        <taxon>Pseudomonadati</taxon>
        <taxon>Pseudomonadota</taxon>
        <taxon>Alphaproteobacteria</taxon>
        <taxon>Rickettsiales</taxon>
        <taxon>Anaplasmataceae</taxon>
        <taxon>Ehrlichia</taxon>
    </lineage>
</organism>
<keyword evidence="1" id="KW-0812">Transmembrane</keyword>
<reference evidence="2 6" key="1">
    <citation type="submission" date="2014-03" db="EMBL/GenBank/DDBJ databases">
        <title>Sequencing and Comparison of Genomes and Transcriptome Profiles of Human Ehrlichiosis Agents.</title>
        <authorList>
            <person name="Lin M."/>
            <person name="Daugherty S.C."/>
            <person name="Nagaraj S."/>
            <person name="Cheng Z."/>
            <person name="Xiong Q."/>
            <person name="Lin F.-Y."/>
            <person name="Sengamalay N."/>
            <person name="Ott S."/>
            <person name="Godinez A."/>
            <person name="Tallon L.J."/>
            <person name="Sadzewicz L."/>
            <person name="Fraser C.M."/>
            <person name="Dunning Hotopp J.C."/>
            <person name="Rikihisa Y."/>
        </authorList>
    </citation>
    <scope>NUCLEOTIDE SEQUENCE [LARGE SCALE GENOMIC DNA]</scope>
    <source>
        <strain evidence="2 6">HF</strain>
    </source>
</reference>
<dbReference type="Proteomes" id="UP000023762">
    <property type="component" value="Chromosome"/>
</dbReference>
<keyword evidence="1" id="KW-1133">Transmembrane helix</keyword>
<evidence type="ECO:0000313" key="3">
    <source>
        <dbReference type="EMBL" id="AHX04553.1"/>
    </source>
</evidence>
<evidence type="ECO:0000313" key="2">
    <source>
        <dbReference type="EMBL" id="AHX04460.1"/>
    </source>
</evidence>
<protein>
    <submittedName>
        <fullName evidence="2">Putative membrane protein</fullName>
    </submittedName>
</protein>
<dbReference type="HOGENOM" id="CLU_3327415_0_0_5"/>
<evidence type="ECO:0000313" key="5">
    <source>
        <dbReference type="EMBL" id="AHX05053.1"/>
    </source>
</evidence>
<dbReference type="KEGG" id="ehh:EHF_0049"/>
<evidence type="ECO:0000313" key="4">
    <source>
        <dbReference type="EMBL" id="AHX04975.1"/>
    </source>
</evidence>
<keyword evidence="1" id="KW-0472">Membrane</keyword>
<sequence>MDFALVSFVPPPPIIATFFCHYFLFLSAAIMKIILDHF</sequence>
<name>X5H305_9RICK</name>
<dbReference type="EMBL" id="CP007474">
    <property type="protein sequence ID" value="AHX04975.1"/>
    <property type="molecule type" value="Genomic_DNA"/>
</dbReference>
<dbReference type="AlphaFoldDB" id="X5H305"/>
<dbReference type="EMBL" id="CP007474">
    <property type="protein sequence ID" value="AHX05053.1"/>
    <property type="molecule type" value="Genomic_DNA"/>
</dbReference>
<evidence type="ECO:0000313" key="6">
    <source>
        <dbReference type="Proteomes" id="UP000023762"/>
    </source>
</evidence>
<dbReference type="KEGG" id="ehh:EHF_0043"/>
<dbReference type="KEGG" id="ehh:EHF_0046"/>
<evidence type="ECO:0000256" key="1">
    <source>
        <dbReference type="SAM" id="Phobius"/>
    </source>
</evidence>
<keyword evidence="6" id="KW-1185">Reference proteome</keyword>
<dbReference type="KEGG" id="ehh:EHF_0041"/>
<feature type="transmembrane region" description="Helical" evidence="1">
    <location>
        <begin position="14"/>
        <end position="35"/>
    </location>
</feature>
<dbReference type="EMBL" id="CP007474">
    <property type="protein sequence ID" value="AHX04553.1"/>
    <property type="molecule type" value="Genomic_DNA"/>
</dbReference>